<accession>A0A2S7UD18</accession>
<evidence type="ECO:0000313" key="2">
    <source>
        <dbReference type="Proteomes" id="UP000239747"/>
    </source>
</evidence>
<dbReference type="RefSeq" id="WP_105071226.1">
    <property type="nucleotide sequence ID" value="NZ_MTPW01000001.1"/>
</dbReference>
<dbReference type="Proteomes" id="UP000239747">
    <property type="component" value="Unassembled WGS sequence"/>
</dbReference>
<evidence type="ECO:0000313" key="1">
    <source>
        <dbReference type="EMBL" id="PQJ32132.1"/>
    </source>
</evidence>
<proteinExistence type="predicted"/>
<gene>
    <name evidence="1" type="ORF">BST92_09445</name>
</gene>
<dbReference type="EMBL" id="MTPW01000001">
    <property type="protein sequence ID" value="PQJ32132.1"/>
    <property type="molecule type" value="Genomic_DNA"/>
</dbReference>
<comment type="caution">
    <text evidence="1">The sequence shown here is derived from an EMBL/GenBank/DDBJ whole genome shotgun (WGS) entry which is preliminary data.</text>
</comment>
<reference evidence="1 2" key="1">
    <citation type="submission" date="2017-01" db="EMBL/GenBank/DDBJ databases">
        <title>Trade-off between light-utilization and light-protection in marine flavobacteria.</title>
        <authorList>
            <person name="Kumagai Y."/>
            <person name="Yoshizawa S."/>
            <person name="Kogure K."/>
            <person name="Iwasaki W."/>
        </authorList>
    </citation>
    <scope>NUCLEOTIDE SEQUENCE [LARGE SCALE GENOMIC DNA]</scope>
    <source>
        <strain evidence="1 2">KCTC 32109</strain>
    </source>
</reference>
<sequence>MKNNNHEKLLFILAISVAGLGYAQTPQITDAQLENSRLISEKNDKINAIIDQKVDQIMTLGNVETKRRGELLELVHEKETQTLSVKRENLSDIAMQSKINDISDRFESQLKTFLGEEKYAMVKNAMNPK</sequence>
<protein>
    <submittedName>
        <fullName evidence="1">Uncharacterized protein</fullName>
    </submittedName>
</protein>
<dbReference type="AlphaFoldDB" id="A0A2S7UD18"/>
<dbReference type="OrthoDB" id="1144691at2"/>
<organism evidence="1 2">
    <name type="scientific">Nonlabens arenilitoris</name>
    <dbReference type="NCBI Taxonomy" id="1217969"/>
    <lineage>
        <taxon>Bacteria</taxon>
        <taxon>Pseudomonadati</taxon>
        <taxon>Bacteroidota</taxon>
        <taxon>Flavobacteriia</taxon>
        <taxon>Flavobacteriales</taxon>
        <taxon>Flavobacteriaceae</taxon>
        <taxon>Nonlabens</taxon>
    </lineage>
</organism>
<name>A0A2S7UD18_9FLAO</name>
<keyword evidence="2" id="KW-1185">Reference proteome</keyword>